<accession>A0A8H6DSG9</accession>
<dbReference type="Proteomes" id="UP000624244">
    <property type="component" value="Unassembled WGS sequence"/>
</dbReference>
<protein>
    <submittedName>
        <fullName evidence="1">Uncharacterized protein</fullName>
    </submittedName>
</protein>
<dbReference type="AlphaFoldDB" id="A0A8H6DSG9"/>
<sequence length="158" mass="16736">MAIPATRLPTMIPRASGKLVAAAPVEVEEGVSLLVVASSVVELEVRDTLTDVDERDEELRVVAGLEMVEALEVVEEDEIVEFCETAVESVELGMELGMELSTELSMELSMELETEPETELEMGVGIVEELAEGVIVGALGNAGVPSALVGNTSPELPK</sequence>
<name>A0A8H6DSG9_COCSA</name>
<dbReference type="EMBL" id="WNKQ01000016">
    <property type="protein sequence ID" value="KAF5846183.1"/>
    <property type="molecule type" value="Genomic_DNA"/>
</dbReference>
<reference evidence="1" key="1">
    <citation type="submission" date="2019-11" db="EMBL/GenBank/DDBJ databases">
        <title>Bipolaris sorokiniana Genome sequencing.</title>
        <authorList>
            <person name="Wang H."/>
        </authorList>
    </citation>
    <scope>NUCLEOTIDE SEQUENCE</scope>
</reference>
<comment type="caution">
    <text evidence="1">The sequence shown here is derived from an EMBL/GenBank/DDBJ whole genome shotgun (WGS) entry which is preliminary data.</text>
</comment>
<evidence type="ECO:0000313" key="1">
    <source>
        <dbReference type="EMBL" id="KAF5846183.1"/>
    </source>
</evidence>
<proteinExistence type="predicted"/>
<gene>
    <name evidence="1" type="ORF">GGP41_003590</name>
</gene>
<organism evidence="1 2">
    <name type="scientific">Cochliobolus sativus</name>
    <name type="common">Common root rot and spot blotch fungus</name>
    <name type="synonym">Bipolaris sorokiniana</name>
    <dbReference type="NCBI Taxonomy" id="45130"/>
    <lineage>
        <taxon>Eukaryota</taxon>
        <taxon>Fungi</taxon>
        <taxon>Dikarya</taxon>
        <taxon>Ascomycota</taxon>
        <taxon>Pezizomycotina</taxon>
        <taxon>Dothideomycetes</taxon>
        <taxon>Pleosporomycetidae</taxon>
        <taxon>Pleosporales</taxon>
        <taxon>Pleosporineae</taxon>
        <taxon>Pleosporaceae</taxon>
        <taxon>Bipolaris</taxon>
    </lineage>
</organism>
<evidence type="ECO:0000313" key="2">
    <source>
        <dbReference type="Proteomes" id="UP000624244"/>
    </source>
</evidence>